<name>A0A3M2R3R1_9HYPO</name>
<accession>A0A3M2R3R1</accession>
<feature type="region of interest" description="Disordered" evidence="1">
    <location>
        <begin position="1"/>
        <end position="73"/>
    </location>
</feature>
<evidence type="ECO:0000256" key="1">
    <source>
        <dbReference type="SAM" id="MobiDB-lite"/>
    </source>
</evidence>
<dbReference type="Proteomes" id="UP000277212">
    <property type="component" value="Unassembled WGS sequence"/>
</dbReference>
<comment type="caution">
    <text evidence="2">The sequence shown here is derived from an EMBL/GenBank/DDBJ whole genome shotgun (WGS) entry which is preliminary data.</text>
</comment>
<dbReference type="EMBL" id="NKUJ01000721">
    <property type="protein sequence ID" value="RMI99764.1"/>
    <property type="molecule type" value="Genomic_DNA"/>
</dbReference>
<evidence type="ECO:0000313" key="3">
    <source>
        <dbReference type="Proteomes" id="UP000277212"/>
    </source>
</evidence>
<evidence type="ECO:0000313" key="2">
    <source>
        <dbReference type="EMBL" id="RMI99764.1"/>
    </source>
</evidence>
<feature type="compositionally biased region" description="Basic and acidic residues" evidence="1">
    <location>
        <begin position="30"/>
        <end position="50"/>
    </location>
</feature>
<sequence>MNAQDQADNLHASSIGPVSSLNDFDPTNHTVREPPEDLNQHDLDLQKNQEELSPSKSGRNHLRPAYARKSGSRRNRLRLAYARKFRSRRNAYARKSGSRRNRLRLAYALKSSKSLLSRAIDRRRDGKTSSVAHFWDLNSQSWVGTRSIAENNPDANAESFPCQAELTPKSGRTLKNRTHKLGRMCGVPSLVFFYNPSTRCWTGQAYVPSNQPTPDWNCVLDTI</sequence>
<keyword evidence="3" id="KW-1185">Reference proteome</keyword>
<proteinExistence type="predicted"/>
<dbReference type="AlphaFoldDB" id="A0A3M2R3R1"/>
<organism evidence="2 3">
    <name type="scientific">Fusarium kuroshium</name>
    <dbReference type="NCBI Taxonomy" id="2010991"/>
    <lineage>
        <taxon>Eukaryota</taxon>
        <taxon>Fungi</taxon>
        <taxon>Dikarya</taxon>
        <taxon>Ascomycota</taxon>
        <taxon>Pezizomycotina</taxon>
        <taxon>Sordariomycetes</taxon>
        <taxon>Hypocreomycetidae</taxon>
        <taxon>Hypocreales</taxon>
        <taxon>Nectriaceae</taxon>
        <taxon>Fusarium</taxon>
        <taxon>Fusarium solani species complex</taxon>
    </lineage>
</organism>
<dbReference type="OrthoDB" id="5110653at2759"/>
<reference evidence="2 3" key="1">
    <citation type="submission" date="2017-06" db="EMBL/GenBank/DDBJ databases">
        <title>Comparative genomic analysis of Ambrosia Fusariam Clade fungi.</title>
        <authorList>
            <person name="Stajich J.E."/>
            <person name="Carrillo J."/>
            <person name="Kijimoto T."/>
            <person name="Eskalen A."/>
            <person name="O'Donnell K."/>
            <person name="Kasson M."/>
        </authorList>
    </citation>
    <scope>NUCLEOTIDE SEQUENCE [LARGE SCALE GENOMIC DNA]</scope>
    <source>
        <strain evidence="2">UCR3666</strain>
    </source>
</reference>
<gene>
    <name evidence="2" type="ORF">CDV36_015974</name>
</gene>
<protein>
    <submittedName>
        <fullName evidence="2">Uncharacterized protein</fullName>
    </submittedName>
</protein>
<feature type="compositionally biased region" description="Polar residues" evidence="1">
    <location>
        <begin position="16"/>
        <end position="29"/>
    </location>
</feature>